<feature type="site" description="Important for catalytic activity" evidence="7">
    <location>
        <position position="216"/>
    </location>
</feature>
<keyword evidence="3 7" id="KW-1133">Transmembrane helix</keyword>
<dbReference type="Proteomes" id="UP000070138">
    <property type="component" value="Unassembled WGS sequence"/>
</dbReference>
<evidence type="ECO:0000256" key="1">
    <source>
        <dbReference type="ARBA" id="ARBA00022475"/>
    </source>
</evidence>
<keyword evidence="4 7" id="KW-0472">Membrane</keyword>
<dbReference type="EMBL" id="JRWG01000014">
    <property type="protein sequence ID" value="KXN97927.1"/>
    <property type="molecule type" value="Genomic_DNA"/>
</dbReference>
<accession>A0A137REK2</accession>
<dbReference type="STRING" id="1548749.LS48_14135"/>
<proteinExistence type="inferred from homology"/>
<comment type="caution">
    <text evidence="8">The sequence shown here is derived from an EMBL/GenBank/DDBJ whole genome shotgun (WGS) entry which is preliminary data.</text>
</comment>
<gene>
    <name evidence="7" type="primary">mltG</name>
    <name evidence="8" type="ORF">LS48_14135</name>
</gene>
<comment type="function">
    <text evidence="7">Functions as a peptidoglycan terminase that cleaves nascent peptidoglycan strands endolytically to terminate their elongation.</text>
</comment>
<evidence type="ECO:0000256" key="4">
    <source>
        <dbReference type="ARBA" id="ARBA00023136"/>
    </source>
</evidence>
<dbReference type="AlphaFoldDB" id="A0A137REK2"/>
<dbReference type="Pfam" id="PF02618">
    <property type="entry name" value="YceG"/>
    <property type="match status" value="1"/>
</dbReference>
<dbReference type="GO" id="GO:0005886">
    <property type="term" value="C:plasma membrane"/>
    <property type="evidence" value="ECO:0007669"/>
    <property type="project" value="UniProtKB-UniRule"/>
</dbReference>
<name>A0A137REK2_9FLAO</name>
<dbReference type="EC" id="4.2.2.29" evidence="7"/>
<dbReference type="GO" id="GO:0008932">
    <property type="term" value="F:lytic endotransglycosylase activity"/>
    <property type="evidence" value="ECO:0007669"/>
    <property type="project" value="UniProtKB-UniRule"/>
</dbReference>
<organism evidence="8 9">
    <name type="scientific">Aequorivita aquimaris</name>
    <dbReference type="NCBI Taxonomy" id="1548749"/>
    <lineage>
        <taxon>Bacteria</taxon>
        <taxon>Pseudomonadati</taxon>
        <taxon>Bacteroidota</taxon>
        <taxon>Flavobacteriia</taxon>
        <taxon>Flavobacteriales</taxon>
        <taxon>Flavobacteriaceae</taxon>
        <taxon>Aequorivita</taxon>
    </lineage>
</organism>
<keyword evidence="5 7" id="KW-0456">Lyase</keyword>
<reference evidence="9" key="1">
    <citation type="submission" date="2014-10" db="EMBL/GenBank/DDBJ databases">
        <title>Genome sequencing of Vitellibacter sp. D-24.</title>
        <authorList>
            <person name="Thevarajoo S."/>
            <person name="Selvaratnam C."/>
            <person name="Goh K.M."/>
            <person name="Chong C.S."/>
        </authorList>
    </citation>
    <scope>NUCLEOTIDE SEQUENCE [LARGE SCALE GENOMIC DNA]</scope>
    <source>
        <strain evidence="9">D-24</strain>
    </source>
</reference>
<dbReference type="PANTHER" id="PTHR30518:SF2">
    <property type="entry name" value="ENDOLYTIC MUREIN TRANSGLYCOSYLASE"/>
    <property type="match status" value="1"/>
</dbReference>
<keyword evidence="1 7" id="KW-1003">Cell membrane</keyword>
<evidence type="ECO:0000313" key="8">
    <source>
        <dbReference type="EMBL" id="KXN97927.1"/>
    </source>
</evidence>
<dbReference type="PATRIC" id="fig|1548749.3.peg.2949"/>
<evidence type="ECO:0000256" key="6">
    <source>
        <dbReference type="ARBA" id="ARBA00023316"/>
    </source>
</evidence>
<keyword evidence="6 7" id="KW-0961">Cell wall biogenesis/degradation</keyword>
<reference evidence="8 9" key="2">
    <citation type="journal article" date="2016" name="Int. J. Syst. Evol. Microbiol.">
        <title>Vitellibacter aquimaris sp. nov., a marine bacterium isolated from seawater.</title>
        <authorList>
            <person name="Thevarajoo S."/>
            <person name="Selvaratnam C."/>
            <person name="Goh K.M."/>
            <person name="Hong K.W."/>
            <person name="Chan X.Y."/>
            <person name="Chan K.G."/>
            <person name="Chong C.S."/>
        </authorList>
    </citation>
    <scope>NUCLEOTIDE SEQUENCE [LARGE SCALE GENOMIC DNA]</scope>
    <source>
        <strain evidence="8 9">D-24</strain>
    </source>
</reference>
<evidence type="ECO:0000256" key="7">
    <source>
        <dbReference type="HAMAP-Rule" id="MF_02065"/>
    </source>
</evidence>
<keyword evidence="9" id="KW-1185">Reference proteome</keyword>
<dbReference type="GO" id="GO:0071555">
    <property type="term" value="P:cell wall organization"/>
    <property type="evidence" value="ECO:0007669"/>
    <property type="project" value="UniProtKB-KW"/>
</dbReference>
<evidence type="ECO:0000256" key="5">
    <source>
        <dbReference type="ARBA" id="ARBA00023239"/>
    </source>
</evidence>
<keyword evidence="2 7" id="KW-0812">Transmembrane</keyword>
<dbReference type="PANTHER" id="PTHR30518">
    <property type="entry name" value="ENDOLYTIC MUREIN TRANSGLYCOSYLASE"/>
    <property type="match status" value="1"/>
</dbReference>
<dbReference type="Gene3D" id="3.30.1490.480">
    <property type="entry name" value="Endolytic murein transglycosylase"/>
    <property type="match status" value="1"/>
</dbReference>
<dbReference type="OrthoDB" id="9814591at2"/>
<dbReference type="CDD" id="cd08010">
    <property type="entry name" value="MltG_like"/>
    <property type="match status" value="1"/>
</dbReference>
<sequence>MYIKKILIAVVLLGAIGMGAFAWYVYDTAFSGNTAFNNKEAHVYIPTNATINDVVEELEPLLRDTGSFVTIAEQKKYTSNIKPGHFIIRKGMSNNDIVNTLRSRNIPINVKFNNQERLEDLAGHISKQIEADSVSLLNAMRDPQFLKEVGLNEETALSLYIPNTYEFYWNSSAETFRERMKTEYERFWNESRTEKAKKINLSKEQVMALAAIVQKETAKVDERPRVAGVYLNRLKVGMLLQADPTVIYALKRESGDYNQIIKRVLYKDLELDSPYNTYKYAGVPPGPITMPDISSIDAVLNPEQHDYYYFVADVTNFGYHKFAKTLAQHNVNKIEYVRWVNSQGLNR</sequence>
<dbReference type="RefSeq" id="WP_062623140.1">
    <property type="nucleotide sequence ID" value="NZ_JRWG01000014.1"/>
</dbReference>
<evidence type="ECO:0000256" key="3">
    <source>
        <dbReference type="ARBA" id="ARBA00022989"/>
    </source>
</evidence>
<dbReference type="Gene3D" id="3.30.160.60">
    <property type="entry name" value="Classic Zinc Finger"/>
    <property type="match status" value="1"/>
</dbReference>
<dbReference type="NCBIfam" id="TIGR00247">
    <property type="entry name" value="endolytic transglycosylase MltG"/>
    <property type="match status" value="1"/>
</dbReference>
<evidence type="ECO:0000313" key="9">
    <source>
        <dbReference type="Proteomes" id="UP000070138"/>
    </source>
</evidence>
<dbReference type="GO" id="GO:0009252">
    <property type="term" value="P:peptidoglycan biosynthetic process"/>
    <property type="evidence" value="ECO:0007669"/>
    <property type="project" value="UniProtKB-UniRule"/>
</dbReference>
<protein>
    <recommendedName>
        <fullName evidence="7">Endolytic murein transglycosylase</fullName>
        <ecNumber evidence="7">4.2.2.29</ecNumber>
    </recommendedName>
    <alternativeName>
        <fullName evidence="7">Peptidoglycan lytic transglycosylase</fullName>
    </alternativeName>
    <alternativeName>
        <fullName evidence="7">Peptidoglycan polymerization terminase</fullName>
    </alternativeName>
</protein>
<evidence type="ECO:0000256" key="2">
    <source>
        <dbReference type="ARBA" id="ARBA00022692"/>
    </source>
</evidence>
<dbReference type="HAMAP" id="MF_02065">
    <property type="entry name" value="MltG"/>
    <property type="match status" value="1"/>
</dbReference>
<comment type="similarity">
    <text evidence="7">Belongs to the transglycosylase MltG family.</text>
</comment>
<comment type="catalytic activity">
    <reaction evidence="7">
        <text>a peptidoglycan chain = a peptidoglycan chain with N-acetyl-1,6-anhydromuramyl-[peptide] at the reducing end + a peptidoglycan chain with N-acetylglucosamine at the non-reducing end.</text>
        <dbReference type="EC" id="4.2.2.29"/>
    </reaction>
</comment>
<dbReference type="InterPro" id="IPR003770">
    <property type="entry name" value="MLTG-like"/>
</dbReference>